<comment type="subcellular location">
    <subcellularLocation>
        <location evidence="1">Cell membrane</location>
        <topology evidence="1">Multi-pass membrane protein</topology>
    </subcellularLocation>
</comment>
<keyword evidence="4 6" id="KW-1133">Transmembrane helix</keyword>
<dbReference type="STRING" id="471514.AN477_18920"/>
<dbReference type="PANTHER" id="PTHR43129:SF1">
    <property type="entry name" value="FOSMIDOMYCIN RESISTANCE PROTEIN"/>
    <property type="match status" value="1"/>
</dbReference>
<feature type="transmembrane region" description="Helical" evidence="6">
    <location>
        <begin position="252"/>
        <end position="272"/>
    </location>
</feature>
<proteinExistence type="predicted"/>
<feature type="transmembrane region" description="Helical" evidence="6">
    <location>
        <begin position="361"/>
        <end position="385"/>
    </location>
</feature>
<reference evidence="8 9" key="1">
    <citation type="submission" date="2015-09" db="EMBL/GenBank/DDBJ databases">
        <title>Draft genome sequence of Alicyclobacillus ferrooxydans DSM 22381.</title>
        <authorList>
            <person name="Hemp J."/>
        </authorList>
    </citation>
    <scope>NUCLEOTIDE SEQUENCE [LARGE SCALE GENOMIC DNA]</scope>
    <source>
        <strain evidence="8 9">TC-34</strain>
    </source>
</reference>
<dbReference type="EMBL" id="LJCO01000082">
    <property type="protein sequence ID" value="KPV42124.1"/>
    <property type="molecule type" value="Genomic_DNA"/>
</dbReference>
<dbReference type="InterPro" id="IPR036259">
    <property type="entry name" value="MFS_trans_sf"/>
</dbReference>
<feature type="transmembrane region" description="Helical" evidence="6">
    <location>
        <begin position="83"/>
        <end position="102"/>
    </location>
</feature>
<dbReference type="RefSeq" id="WP_054970749.1">
    <property type="nucleotide sequence ID" value="NZ_LJCO01000082.1"/>
</dbReference>
<feature type="transmembrane region" description="Helical" evidence="6">
    <location>
        <begin position="172"/>
        <end position="194"/>
    </location>
</feature>
<feature type="transmembrane region" description="Helical" evidence="6">
    <location>
        <begin position="56"/>
        <end position="76"/>
    </location>
</feature>
<evidence type="ECO:0000256" key="6">
    <source>
        <dbReference type="SAM" id="Phobius"/>
    </source>
</evidence>
<feature type="transmembrane region" description="Helical" evidence="6">
    <location>
        <begin position="332"/>
        <end position="355"/>
    </location>
</feature>
<dbReference type="AlphaFoldDB" id="A0A0P9GNR0"/>
<evidence type="ECO:0000256" key="4">
    <source>
        <dbReference type="ARBA" id="ARBA00022989"/>
    </source>
</evidence>
<dbReference type="Pfam" id="PF07690">
    <property type="entry name" value="MFS_1"/>
    <property type="match status" value="1"/>
</dbReference>
<feature type="transmembrane region" description="Helical" evidence="6">
    <location>
        <begin position="279"/>
        <end position="295"/>
    </location>
</feature>
<dbReference type="Gene3D" id="1.20.1250.20">
    <property type="entry name" value="MFS general substrate transporter like domains"/>
    <property type="match status" value="1"/>
</dbReference>
<dbReference type="Proteomes" id="UP000050482">
    <property type="component" value="Unassembled WGS sequence"/>
</dbReference>
<keyword evidence="5 6" id="KW-0472">Membrane</keyword>
<evidence type="ECO:0000259" key="7">
    <source>
        <dbReference type="PROSITE" id="PS50850"/>
    </source>
</evidence>
<dbReference type="SUPFAM" id="SSF103473">
    <property type="entry name" value="MFS general substrate transporter"/>
    <property type="match status" value="1"/>
</dbReference>
<keyword evidence="2" id="KW-0813">Transport</keyword>
<evidence type="ECO:0000256" key="2">
    <source>
        <dbReference type="ARBA" id="ARBA00022448"/>
    </source>
</evidence>
<gene>
    <name evidence="8" type="ORF">AN477_18920</name>
</gene>
<evidence type="ECO:0000256" key="5">
    <source>
        <dbReference type="ARBA" id="ARBA00023136"/>
    </source>
</evidence>
<accession>A0A0P9GNR0</accession>
<feature type="transmembrane region" description="Helical" evidence="6">
    <location>
        <begin position="27"/>
        <end position="44"/>
    </location>
</feature>
<protein>
    <submittedName>
        <fullName evidence="8">MFS transporter</fullName>
    </submittedName>
</protein>
<feature type="transmembrane region" description="Helical" evidence="6">
    <location>
        <begin position="301"/>
        <end position="325"/>
    </location>
</feature>
<feature type="transmembrane region" description="Helical" evidence="6">
    <location>
        <begin position="108"/>
        <end position="124"/>
    </location>
</feature>
<dbReference type="GO" id="GO:0022857">
    <property type="term" value="F:transmembrane transporter activity"/>
    <property type="evidence" value="ECO:0007669"/>
    <property type="project" value="InterPro"/>
</dbReference>
<dbReference type="PATRIC" id="fig|471514.4.peg.1469"/>
<evidence type="ECO:0000256" key="1">
    <source>
        <dbReference type="ARBA" id="ARBA00004651"/>
    </source>
</evidence>
<dbReference type="PROSITE" id="PS50850">
    <property type="entry name" value="MFS"/>
    <property type="match status" value="1"/>
</dbReference>
<dbReference type="GO" id="GO:0005886">
    <property type="term" value="C:plasma membrane"/>
    <property type="evidence" value="ECO:0007669"/>
    <property type="project" value="UniProtKB-SubCell"/>
</dbReference>
<feature type="transmembrane region" description="Helical" evidence="6">
    <location>
        <begin position="214"/>
        <end position="240"/>
    </location>
</feature>
<evidence type="ECO:0000256" key="3">
    <source>
        <dbReference type="ARBA" id="ARBA00022692"/>
    </source>
</evidence>
<evidence type="ECO:0000313" key="9">
    <source>
        <dbReference type="Proteomes" id="UP000050482"/>
    </source>
</evidence>
<feature type="domain" description="Major facilitator superfamily (MFS) profile" evidence="7">
    <location>
        <begin position="18"/>
        <end position="390"/>
    </location>
</feature>
<organism evidence="8 9">
    <name type="scientific">Alicyclobacillus ferrooxydans</name>
    <dbReference type="NCBI Taxonomy" id="471514"/>
    <lineage>
        <taxon>Bacteria</taxon>
        <taxon>Bacillati</taxon>
        <taxon>Bacillota</taxon>
        <taxon>Bacilli</taxon>
        <taxon>Bacillales</taxon>
        <taxon>Alicyclobacillaceae</taxon>
        <taxon>Alicyclobacillus</taxon>
    </lineage>
</organism>
<dbReference type="PANTHER" id="PTHR43129">
    <property type="entry name" value="FOSMIDOMYCIN RESISTANCE PROTEIN"/>
    <property type="match status" value="1"/>
</dbReference>
<sequence>MPETEVSRSSVVSFNRRAVFSLSGTHFLNDLVTSGMVPALVVMYKHALHLNYTQSTLVVLVSYLTSSVMQPIFGTLTDKKPRVWLLGAGVFLAVLGLALTGFVHSLPWLLICIAISGLGSGAFHPEASRGTHLAAGSRRGMAQSIFQVGGNAGQAFGPLMIPLFLASTGLKGLLWFIPVAILALGLGAQITPWLNRRVAESAGRRRQITGENNIPGVIVLVIIIILRSWCQVGVVVFLPFYFHNLSIQTSELFNFVFMGAGALGTFIGGVVSDRIGQKRLMMLSMLIATPFALLFPHTHGVVAVLVLLFFGFSVLSSFAVTVVLMQMLLPKNIALASGLSIGFGVGAGGIGATFLGGISDLFGVPTVFAILSFLPLIGAVLSAFLPRAQK</sequence>
<keyword evidence="3 6" id="KW-0812">Transmembrane</keyword>
<dbReference type="InterPro" id="IPR020846">
    <property type="entry name" value="MFS_dom"/>
</dbReference>
<name>A0A0P9GNR0_9BACL</name>
<evidence type="ECO:0000313" key="8">
    <source>
        <dbReference type="EMBL" id="KPV42124.1"/>
    </source>
</evidence>
<comment type="caution">
    <text evidence="8">The sequence shown here is derived from an EMBL/GenBank/DDBJ whole genome shotgun (WGS) entry which is preliminary data.</text>
</comment>
<dbReference type="CDD" id="cd17478">
    <property type="entry name" value="MFS_FsR"/>
    <property type="match status" value="1"/>
</dbReference>
<keyword evidence="9" id="KW-1185">Reference proteome</keyword>
<feature type="transmembrane region" description="Helical" evidence="6">
    <location>
        <begin position="145"/>
        <end position="166"/>
    </location>
</feature>
<dbReference type="InterPro" id="IPR011701">
    <property type="entry name" value="MFS"/>
</dbReference>